<dbReference type="Gene3D" id="3.40.50.720">
    <property type="entry name" value="NAD(P)-binding Rossmann-like Domain"/>
    <property type="match status" value="1"/>
</dbReference>
<protein>
    <submittedName>
        <fullName evidence="1">SDR family NAD(P)-dependent oxidoreductase</fullName>
    </submittedName>
</protein>
<dbReference type="SUPFAM" id="SSF51735">
    <property type="entry name" value="NAD(P)-binding Rossmann-fold domains"/>
    <property type="match status" value="1"/>
</dbReference>
<dbReference type="Pfam" id="PF00106">
    <property type="entry name" value="adh_short"/>
    <property type="match status" value="1"/>
</dbReference>
<dbReference type="PANTHER" id="PTHR44656:SF7">
    <property type="entry name" value="DEHYDROGENASE_REDUCTASE SDR FAMILY MEMBER 12"/>
    <property type="match status" value="1"/>
</dbReference>
<gene>
    <name evidence="1" type="ORF">V3330_09655</name>
</gene>
<organism evidence="1 2">
    <name type="scientific">Elongatibacter sediminis</name>
    <dbReference type="NCBI Taxonomy" id="3119006"/>
    <lineage>
        <taxon>Bacteria</taxon>
        <taxon>Pseudomonadati</taxon>
        <taxon>Pseudomonadota</taxon>
        <taxon>Gammaproteobacteria</taxon>
        <taxon>Chromatiales</taxon>
        <taxon>Wenzhouxiangellaceae</taxon>
        <taxon>Elongatibacter</taxon>
    </lineage>
</organism>
<proteinExistence type="predicted"/>
<dbReference type="Proteomes" id="UP001359886">
    <property type="component" value="Unassembled WGS sequence"/>
</dbReference>
<evidence type="ECO:0000313" key="2">
    <source>
        <dbReference type="Proteomes" id="UP001359886"/>
    </source>
</evidence>
<dbReference type="EMBL" id="JAZHOG010000005">
    <property type="protein sequence ID" value="MEJ8567889.1"/>
    <property type="molecule type" value="Genomic_DNA"/>
</dbReference>
<dbReference type="InterPro" id="IPR036291">
    <property type="entry name" value="NAD(P)-bd_dom_sf"/>
</dbReference>
<accession>A0AAW9RFY6</accession>
<name>A0AAW9RFY6_9GAMM</name>
<dbReference type="RefSeq" id="WP_354695209.1">
    <property type="nucleotide sequence ID" value="NZ_JAZHOG010000005.1"/>
</dbReference>
<keyword evidence="2" id="KW-1185">Reference proteome</keyword>
<reference evidence="1 2" key="1">
    <citation type="submission" date="2024-02" db="EMBL/GenBank/DDBJ databases">
        <title>A novel Wenzhouxiangellaceae bacterium, isolated from coastal sediments.</title>
        <authorList>
            <person name="Du Z.-J."/>
            <person name="Ye Y.-Q."/>
            <person name="Zhang X.-Y."/>
        </authorList>
    </citation>
    <scope>NUCLEOTIDE SEQUENCE [LARGE SCALE GENOMIC DNA]</scope>
    <source>
        <strain evidence="1 2">CH-27</strain>
    </source>
</reference>
<evidence type="ECO:0000313" key="1">
    <source>
        <dbReference type="EMBL" id="MEJ8567889.1"/>
    </source>
</evidence>
<dbReference type="PRINTS" id="PR00081">
    <property type="entry name" value="GDHRDH"/>
</dbReference>
<dbReference type="InterPro" id="IPR002347">
    <property type="entry name" value="SDR_fam"/>
</dbReference>
<dbReference type="PANTHER" id="PTHR44656">
    <property type="entry name" value="DEHYDROGENASE/REDUCTASE SDR FAMILY MEMBER 12"/>
    <property type="match status" value="1"/>
</dbReference>
<dbReference type="AlphaFoldDB" id="A0AAW9RFY6"/>
<sequence length="321" mass="35481">MTTRDLVKIITFYGRFTPNYTKIGYWARRPFWGAGPKLDFSGQTWLVTGASLGLGAAMMKVAAEGGARVIAVARSQERLEAARARLKPDAQQRVQLETADMSLVSGTADLQRRLVESGAKFDVIQNNVGLLLNELTITPEGKESSFVTNVLSHYQLTEGLHDAGALADRAVIVNMTSGGMYNAPLGYRGLNTTSPEKYNGKVSYAYAKRAQVALTVHWNKKWGGEGIRCYVTHPGWSKTPGVKTALPIFWKIQNFILRTPRQGADTALWLVAAQPPIGEETVWFDRKPRPTHMYAFTHKSQCTIDELVEYLEGELKETAAG</sequence>
<comment type="caution">
    <text evidence="1">The sequence shown here is derived from an EMBL/GenBank/DDBJ whole genome shotgun (WGS) entry which is preliminary data.</text>
</comment>
<dbReference type="InterPro" id="IPR052992">
    <property type="entry name" value="SDR_member_12"/>
</dbReference>